<comment type="pathway">
    <text evidence="1 14">Amino-acid biosynthesis; L-isoleucine biosynthesis; L-isoleucine from 2-oxobutanoate: step 1/4.</text>
</comment>
<evidence type="ECO:0000256" key="9">
    <source>
        <dbReference type="ARBA" id="ARBA00022827"/>
    </source>
</evidence>
<reference evidence="18 19" key="1">
    <citation type="submission" date="2019-01" db="EMBL/GenBank/DDBJ databases">
        <title>Insights into ecological role of a new deltaproteobacterial order Candidatus Sinidesulfobacterales (Sva0485) by metagenomics and metatranscriptomics.</title>
        <authorList>
            <person name="Tan S."/>
            <person name="Liu J."/>
            <person name="Fang Y."/>
            <person name="Hedlund B.P."/>
            <person name="Lian Z.H."/>
            <person name="Huang L.Y."/>
            <person name="Li J.T."/>
            <person name="Huang L.N."/>
            <person name="Li W.J."/>
            <person name="Jiang H.C."/>
            <person name="Dong H.L."/>
            <person name="Shu W.S."/>
        </authorList>
    </citation>
    <scope>NUCLEOTIDE SEQUENCE [LARGE SCALE GENOMIC DNA]</scope>
    <source>
        <strain evidence="18">AP3</strain>
    </source>
</reference>
<keyword evidence="10 14" id="KW-0460">Magnesium</keyword>
<comment type="caution">
    <text evidence="18">The sequence shown here is derived from an EMBL/GenBank/DDBJ whole genome shotgun (WGS) entry which is preliminary data.</text>
</comment>
<dbReference type="GO" id="GO:0003984">
    <property type="term" value="F:acetolactate synthase activity"/>
    <property type="evidence" value="ECO:0007669"/>
    <property type="project" value="UniProtKB-EC"/>
</dbReference>
<evidence type="ECO:0000256" key="12">
    <source>
        <dbReference type="ARBA" id="ARBA00023304"/>
    </source>
</evidence>
<dbReference type="GO" id="GO:0009099">
    <property type="term" value="P:L-valine biosynthetic process"/>
    <property type="evidence" value="ECO:0007669"/>
    <property type="project" value="UniProtKB-UniPathway"/>
</dbReference>
<evidence type="ECO:0000259" key="16">
    <source>
        <dbReference type="Pfam" id="PF02775"/>
    </source>
</evidence>
<dbReference type="InterPro" id="IPR029061">
    <property type="entry name" value="THDP-binding"/>
</dbReference>
<evidence type="ECO:0000256" key="14">
    <source>
        <dbReference type="RuleBase" id="RU003591"/>
    </source>
</evidence>
<feature type="domain" description="Thiamine pyrophosphate enzyme N-terminal TPP-binding" evidence="17">
    <location>
        <begin position="1"/>
        <end position="117"/>
    </location>
</feature>
<dbReference type="Pfam" id="PF02775">
    <property type="entry name" value="TPP_enzyme_C"/>
    <property type="match status" value="1"/>
</dbReference>
<dbReference type="CDD" id="cd07035">
    <property type="entry name" value="TPP_PYR_POX_like"/>
    <property type="match status" value="1"/>
</dbReference>
<dbReference type="SUPFAM" id="SSF52518">
    <property type="entry name" value="Thiamin diphosphate-binding fold (THDP-binding)"/>
    <property type="match status" value="2"/>
</dbReference>
<keyword evidence="8 14" id="KW-0479">Metal-binding</keyword>
<dbReference type="EMBL" id="SGBD01000001">
    <property type="protein sequence ID" value="RZD15546.1"/>
    <property type="molecule type" value="Genomic_DNA"/>
</dbReference>
<dbReference type="Pfam" id="PF00205">
    <property type="entry name" value="TPP_enzyme_M"/>
    <property type="match status" value="1"/>
</dbReference>
<dbReference type="GO" id="GO:0009097">
    <property type="term" value="P:isoleucine biosynthetic process"/>
    <property type="evidence" value="ECO:0007669"/>
    <property type="project" value="UniProtKB-UniPathway"/>
</dbReference>
<keyword evidence="11 14" id="KW-0786">Thiamine pyrophosphate</keyword>
<keyword evidence="5 14" id="KW-0028">Amino-acid biosynthesis</keyword>
<feature type="domain" description="Thiamine pyrophosphate enzyme central" evidence="15">
    <location>
        <begin position="193"/>
        <end position="327"/>
    </location>
</feature>
<dbReference type="InterPro" id="IPR045229">
    <property type="entry name" value="TPP_enz"/>
</dbReference>
<dbReference type="InterPro" id="IPR012846">
    <property type="entry name" value="Acetolactate_synth_lsu"/>
</dbReference>
<evidence type="ECO:0000256" key="11">
    <source>
        <dbReference type="ARBA" id="ARBA00023052"/>
    </source>
</evidence>
<name>A0A519BE45_9DELT</name>
<dbReference type="GO" id="GO:0005948">
    <property type="term" value="C:acetolactate synthase complex"/>
    <property type="evidence" value="ECO:0007669"/>
    <property type="project" value="TreeGrafter"/>
</dbReference>
<dbReference type="NCBIfam" id="TIGR00118">
    <property type="entry name" value="acolac_lg"/>
    <property type="match status" value="1"/>
</dbReference>
<dbReference type="InterPro" id="IPR029035">
    <property type="entry name" value="DHS-like_NAD/FAD-binding_dom"/>
</dbReference>
<protein>
    <recommendedName>
        <fullName evidence="4 14">Acetolactate synthase</fullName>
        <ecNumber evidence="4 14">2.2.1.6</ecNumber>
    </recommendedName>
</protein>
<evidence type="ECO:0000256" key="8">
    <source>
        <dbReference type="ARBA" id="ARBA00022723"/>
    </source>
</evidence>
<evidence type="ECO:0000259" key="15">
    <source>
        <dbReference type="Pfam" id="PF00205"/>
    </source>
</evidence>
<comment type="catalytic activity">
    <reaction evidence="13 14">
        <text>2 pyruvate + H(+) = (2S)-2-acetolactate + CO2</text>
        <dbReference type="Rhea" id="RHEA:25249"/>
        <dbReference type="ChEBI" id="CHEBI:15361"/>
        <dbReference type="ChEBI" id="CHEBI:15378"/>
        <dbReference type="ChEBI" id="CHEBI:16526"/>
        <dbReference type="ChEBI" id="CHEBI:58476"/>
        <dbReference type="EC" id="2.2.1.6"/>
    </reaction>
</comment>
<comment type="similarity">
    <text evidence="3 14">Belongs to the TPP enzyme family.</text>
</comment>
<keyword evidence="6" id="KW-0285">Flavoprotein</keyword>
<evidence type="ECO:0000256" key="6">
    <source>
        <dbReference type="ARBA" id="ARBA00022630"/>
    </source>
</evidence>
<evidence type="ECO:0000313" key="19">
    <source>
        <dbReference type="Proteomes" id="UP000320813"/>
    </source>
</evidence>
<dbReference type="PANTHER" id="PTHR18968">
    <property type="entry name" value="THIAMINE PYROPHOSPHATE ENZYMES"/>
    <property type="match status" value="1"/>
</dbReference>
<dbReference type="Gene3D" id="3.40.50.970">
    <property type="match status" value="2"/>
</dbReference>
<dbReference type="InterPro" id="IPR012000">
    <property type="entry name" value="Thiamin_PyroP_enz_cen_dom"/>
</dbReference>
<dbReference type="InterPro" id="IPR012001">
    <property type="entry name" value="Thiamin_PyroP_enz_TPP-bd_dom"/>
</dbReference>
<dbReference type="FunFam" id="3.40.50.970:FF:000007">
    <property type="entry name" value="Acetolactate synthase"/>
    <property type="match status" value="1"/>
</dbReference>
<dbReference type="FunFam" id="3.40.50.1220:FF:000008">
    <property type="entry name" value="Acetolactate synthase"/>
    <property type="match status" value="1"/>
</dbReference>
<dbReference type="InterPro" id="IPR011766">
    <property type="entry name" value="TPP_enzyme_TPP-bd"/>
</dbReference>
<evidence type="ECO:0000256" key="4">
    <source>
        <dbReference type="ARBA" id="ARBA00013145"/>
    </source>
</evidence>
<dbReference type="EC" id="2.2.1.6" evidence="4 14"/>
<evidence type="ECO:0000256" key="3">
    <source>
        <dbReference type="ARBA" id="ARBA00007812"/>
    </source>
</evidence>
<evidence type="ECO:0000256" key="5">
    <source>
        <dbReference type="ARBA" id="ARBA00022605"/>
    </source>
</evidence>
<feature type="domain" description="Thiamine pyrophosphate enzyme TPP-binding" evidence="16">
    <location>
        <begin position="392"/>
        <end position="538"/>
    </location>
</feature>
<accession>A0A519BE45</accession>
<dbReference type="PANTHER" id="PTHR18968:SF13">
    <property type="entry name" value="ACETOLACTATE SYNTHASE CATALYTIC SUBUNIT, MITOCHONDRIAL"/>
    <property type="match status" value="1"/>
</dbReference>
<dbReference type="AlphaFoldDB" id="A0A519BE45"/>
<dbReference type="GO" id="GO:0050660">
    <property type="term" value="F:flavin adenine dinucleotide binding"/>
    <property type="evidence" value="ECO:0007669"/>
    <property type="project" value="InterPro"/>
</dbReference>
<keyword evidence="7 14" id="KW-0808">Transferase</keyword>
<evidence type="ECO:0000259" key="17">
    <source>
        <dbReference type="Pfam" id="PF02776"/>
    </source>
</evidence>
<evidence type="ECO:0000256" key="2">
    <source>
        <dbReference type="ARBA" id="ARBA00005025"/>
    </source>
</evidence>
<evidence type="ECO:0000256" key="1">
    <source>
        <dbReference type="ARBA" id="ARBA00004974"/>
    </source>
</evidence>
<organism evidence="18 19">
    <name type="scientific">Candidatus Acidulodesulfobacterium ferriphilum</name>
    <dbReference type="NCBI Taxonomy" id="2597223"/>
    <lineage>
        <taxon>Bacteria</taxon>
        <taxon>Deltaproteobacteria</taxon>
        <taxon>Candidatus Acidulodesulfobacterales</taxon>
        <taxon>Candidatus Acidulodesulfobacterium</taxon>
    </lineage>
</organism>
<dbReference type="GO" id="GO:0030976">
    <property type="term" value="F:thiamine pyrophosphate binding"/>
    <property type="evidence" value="ECO:0007669"/>
    <property type="project" value="UniProtKB-UniRule"/>
</dbReference>
<dbReference type="CDD" id="cd02015">
    <property type="entry name" value="TPP_AHAS"/>
    <property type="match status" value="1"/>
</dbReference>
<dbReference type="UniPathway" id="UPA00047">
    <property type="reaction ID" value="UER00055"/>
</dbReference>
<gene>
    <name evidence="18" type="primary">ilvB</name>
    <name evidence="18" type="ORF">EVJ47_02115</name>
</gene>
<comment type="pathway">
    <text evidence="2 14">Amino-acid biosynthesis; L-valine biosynthesis; L-valine from pyruvate: step 1/4.</text>
</comment>
<comment type="cofactor">
    <cofactor evidence="14">
        <name>thiamine diphosphate</name>
        <dbReference type="ChEBI" id="CHEBI:58937"/>
    </cofactor>
    <text evidence="14">Binds 1 thiamine pyrophosphate per subunit.</text>
</comment>
<evidence type="ECO:0000256" key="13">
    <source>
        <dbReference type="ARBA" id="ARBA00048670"/>
    </source>
</evidence>
<evidence type="ECO:0000256" key="7">
    <source>
        <dbReference type="ARBA" id="ARBA00022679"/>
    </source>
</evidence>
<evidence type="ECO:0000256" key="10">
    <source>
        <dbReference type="ARBA" id="ARBA00022842"/>
    </source>
</evidence>
<dbReference type="PROSITE" id="PS00187">
    <property type="entry name" value="TPP_ENZYMES"/>
    <property type="match status" value="1"/>
</dbReference>
<comment type="cofactor">
    <cofactor evidence="14">
        <name>Mg(2+)</name>
        <dbReference type="ChEBI" id="CHEBI:18420"/>
    </cofactor>
    <text evidence="14">Binds 1 Mg(2+) ion per subunit.</text>
</comment>
<dbReference type="Pfam" id="PF02776">
    <property type="entry name" value="TPP_enzyme_N"/>
    <property type="match status" value="1"/>
</dbReference>
<dbReference type="UniPathway" id="UPA00049">
    <property type="reaction ID" value="UER00059"/>
</dbReference>
<dbReference type="Gene3D" id="3.40.50.1220">
    <property type="entry name" value="TPP-binding domain"/>
    <property type="match status" value="1"/>
</dbReference>
<dbReference type="SUPFAM" id="SSF52467">
    <property type="entry name" value="DHS-like NAD/FAD-binding domain"/>
    <property type="match status" value="1"/>
</dbReference>
<dbReference type="FunFam" id="3.40.50.970:FF:000016">
    <property type="entry name" value="Acetolactate synthase"/>
    <property type="match status" value="1"/>
</dbReference>
<keyword evidence="9" id="KW-0274">FAD</keyword>
<proteinExistence type="inferred from homology"/>
<dbReference type="InterPro" id="IPR000399">
    <property type="entry name" value="TPP-bd_CS"/>
</dbReference>
<keyword evidence="12 14" id="KW-0100">Branched-chain amino acid biosynthesis</keyword>
<dbReference type="Proteomes" id="UP000320813">
    <property type="component" value="Unassembled WGS sequence"/>
</dbReference>
<dbReference type="GO" id="GO:0000287">
    <property type="term" value="F:magnesium ion binding"/>
    <property type="evidence" value="ECO:0007669"/>
    <property type="project" value="UniProtKB-UniRule"/>
</dbReference>
<sequence>MTGSKIILESLIREGVDTIFGYPGGAVLNIYDELFNYKDKIKHVLVRHEQGAAHAADGYARASGKVGVVLVTSGPGATNTITGIATAYMDSVPIVILTGQVPTNLIGNDAFQEADTVGITRPCTKHNYLVKDIKDLARTIKEAFYIASTGRPGPVLIDIPKDITSSVYEFDYPEGVELRGYNPTYFGHHVQLSKVVKELLNAKRPLLYVGGGVISSNASAELKELAELLDLPVTSTLMGLGGFPSEHSLFFGMLGMHGTYAANMAISNADFIIAIGARFDDRVTGKVEEFGRNAKFAHIDIDPSSIGKNVKIEIPVVGDVKSVLNSLLEMLSAKSKEISSTQYDRLKWLEEINIWKYEHPLSYKMNDIIKPQYVIEKIYELTGGSAIISTEVGQNQMWAAQFYKFNSPRTFLTSGGLGTMGYGFPAAIGAQIACPDKVVFDIAGDGSIQMNIQELATAVQYNLPVKIAIVNNNFLGMIRQWQELFYKKRYSFSEMNVNPDFVKLAEAYGAVGLRATKPNEVEDVLKKALSIKKPVIMDFVVAPEESVYPMVAPGAPITGMLLV</sequence>
<evidence type="ECO:0000313" key="18">
    <source>
        <dbReference type="EMBL" id="RZD15546.1"/>
    </source>
</evidence>
<dbReference type="InterPro" id="IPR039368">
    <property type="entry name" value="AHAS_TPP"/>
</dbReference>